<dbReference type="EMBL" id="NEDP02005476">
    <property type="protein sequence ID" value="OWF40274.1"/>
    <property type="molecule type" value="Genomic_DNA"/>
</dbReference>
<keyword evidence="1" id="KW-0732">Signal</keyword>
<comment type="caution">
    <text evidence="2">The sequence shown here is derived from an EMBL/GenBank/DDBJ whole genome shotgun (WGS) entry which is preliminary data.</text>
</comment>
<name>A0A210PUY5_MIZYE</name>
<dbReference type="STRING" id="6573.A0A210PUY5"/>
<dbReference type="OrthoDB" id="5949187at2759"/>
<protein>
    <submittedName>
        <fullName evidence="2">UPF0764 protein C16orf89-like</fullName>
    </submittedName>
</protein>
<sequence length="343" mass="38601">MITKLLIIILHVCIPLVGTTPSTGDQSLFERSLDATEGLLEFFSADYSSINVDGLFGLRVGEGQLLDAIDVCEKKPTCPFSILSRLTALAVKLGTTCERALPYVEQADPAYYERFMQTIDAPYRLPYRVTTLSDDEVESVTIGKNSLYDEDKGDACYARLLGTYEEGGCRIGKCNVTKNCVDMMTSKGTSRYVTTHQLLYFIVMETVKCREKVEEFLGDKGVASFQKDLCTNIYKEALEATSGGKVMESEKDLFLERVLLCGTLGYEDFLKEDWIKMTLQWPDSRTGCFKPRYHSSIFTGRSERSNMRKLLREKTMKDGCLSHTSGLGFGTFCLYLHHLTMNI</sequence>
<dbReference type="GO" id="GO:0016020">
    <property type="term" value="C:membrane"/>
    <property type="evidence" value="ECO:0007669"/>
    <property type="project" value="TreeGrafter"/>
</dbReference>
<evidence type="ECO:0000313" key="3">
    <source>
        <dbReference type="Proteomes" id="UP000242188"/>
    </source>
</evidence>
<dbReference type="Pfam" id="PF15882">
    <property type="entry name" value="DUF4735"/>
    <property type="match status" value="1"/>
</dbReference>
<dbReference type="PANTHER" id="PTHR33539">
    <property type="entry name" value="UPF0764 PROTEIN C16ORF89"/>
    <property type="match status" value="1"/>
</dbReference>
<accession>A0A210PUY5</accession>
<organism evidence="2 3">
    <name type="scientific">Mizuhopecten yessoensis</name>
    <name type="common">Japanese scallop</name>
    <name type="synonym">Patinopecten yessoensis</name>
    <dbReference type="NCBI Taxonomy" id="6573"/>
    <lineage>
        <taxon>Eukaryota</taxon>
        <taxon>Metazoa</taxon>
        <taxon>Spiralia</taxon>
        <taxon>Lophotrochozoa</taxon>
        <taxon>Mollusca</taxon>
        <taxon>Bivalvia</taxon>
        <taxon>Autobranchia</taxon>
        <taxon>Pteriomorphia</taxon>
        <taxon>Pectinida</taxon>
        <taxon>Pectinoidea</taxon>
        <taxon>Pectinidae</taxon>
        <taxon>Mizuhopecten</taxon>
    </lineage>
</organism>
<dbReference type="Proteomes" id="UP000242188">
    <property type="component" value="Unassembled WGS sequence"/>
</dbReference>
<dbReference type="GO" id="GO:0005829">
    <property type="term" value="C:cytosol"/>
    <property type="evidence" value="ECO:0007669"/>
    <property type="project" value="TreeGrafter"/>
</dbReference>
<evidence type="ECO:0000313" key="2">
    <source>
        <dbReference type="EMBL" id="OWF40274.1"/>
    </source>
</evidence>
<feature type="chain" id="PRO_5013278833" evidence="1">
    <location>
        <begin position="20"/>
        <end position="343"/>
    </location>
</feature>
<evidence type="ECO:0000256" key="1">
    <source>
        <dbReference type="SAM" id="SignalP"/>
    </source>
</evidence>
<dbReference type="AlphaFoldDB" id="A0A210PUY5"/>
<dbReference type="PANTHER" id="PTHR33539:SF1">
    <property type="entry name" value="UPF0764 PROTEIN C16ORF89"/>
    <property type="match status" value="1"/>
</dbReference>
<keyword evidence="3" id="KW-1185">Reference proteome</keyword>
<proteinExistence type="predicted"/>
<feature type="signal peptide" evidence="1">
    <location>
        <begin position="1"/>
        <end position="19"/>
    </location>
</feature>
<dbReference type="InterPro" id="IPR031751">
    <property type="entry name" value="DUF4735"/>
</dbReference>
<reference evidence="2 3" key="1">
    <citation type="journal article" date="2017" name="Nat. Ecol. Evol.">
        <title>Scallop genome provides insights into evolution of bilaterian karyotype and development.</title>
        <authorList>
            <person name="Wang S."/>
            <person name="Zhang J."/>
            <person name="Jiao W."/>
            <person name="Li J."/>
            <person name="Xun X."/>
            <person name="Sun Y."/>
            <person name="Guo X."/>
            <person name="Huan P."/>
            <person name="Dong B."/>
            <person name="Zhang L."/>
            <person name="Hu X."/>
            <person name="Sun X."/>
            <person name="Wang J."/>
            <person name="Zhao C."/>
            <person name="Wang Y."/>
            <person name="Wang D."/>
            <person name="Huang X."/>
            <person name="Wang R."/>
            <person name="Lv J."/>
            <person name="Li Y."/>
            <person name="Zhang Z."/>
            <person name="Liu B."/>
            <person name="Lu W."/>
            <person name="Hui Y."/>
            <person name="Liang J."/>
            <person name="Zhou Z."/>
            <person name="Hou R."/>
            <person name="Li X."/>
            <person name="Liu Y."/>
            <person name="Li H."/>
            <person name="Ning X."/>
            <person name="Lin Y."/>
            <person name="Zhao L."/>
            <person name="Xing Q."/>
            <person name="Dou J."/>
            <person name="Li Y."/>
            <person name="Mao J."/>
            <person name="Guo H."/>
            <person name="Dou H."/>
            <person name="Li T."/>
            <person name="Mu C."/>
            <person name="Jiang W."/>
            <person name="Fu Q."/>
            <person name="Fu X."/>
            <person name="Miao Y."/>
            <person name="Liu J."/>
            <person name="Yu Q."/>
            <person name="Li R."/>
            <person name="Liao H."/>
            <person name="Li X."/>
            <person name="Kong Y."/>
            <person name="Jiang Z."/>
            <person name="Chourrout D."/>
            <person name="Li R."/>
            <person name="Bao Z."/>
        </authorList>
    </citation>
    <scope>NUCLEOTIDE SEQUENCE [LARGE SCALE GENOMIC DNA]</scope>
    <source>
        <strain evidence="2 3">PY_sf001</strain>
    </source>
</reference>
<gene>
    <name evidence="2" type="ORF">KP79_PYT16829</name>
</gene>